<dbReference type="Proteomes" id="UP001140817">
    <property type="component" value="Unassembled WGS sequence"/>
</dbReference>
<name>A0A9X2MBQ2_9FIRM</name>
<feature type="non-terminal residue" evidence="1">
    <location>
        <position position="1"/>
    </location>
</feature>
<evidence type="ECO:0000313" key="1">
    <source>
        <dbReference type="EMBL" id="MCR1823803.1"/>
    </source>
</evidence>
<dbReference type="AlphaFoldDB" id="A0A9X2MBQ2"/>
<accession>A0A9X2MBQ2</accession>
<keyword evidence="2" id="KW-1185">Reference proteome</keyword>
<reference evidence="1" key="1">
    <citation type="submission" date="2022-07" db="EMBL/GenBank/DDBJ databases">
        <title>Enhanced cultured diversity of the mouse gut microbiota enables custom-made synthetic communities.</title>
        <authorList>
            <person name="Afrizal A."/>
        </authorList>
    </citation>
    <scope>NUCLEOTIDE SEQUENCE</scope>
    <source>
        <strain evidence="1">DSM 29186</strain>
    </source>
</reference>
<sequence length="122" mass="13969">KYIEEYKEKNNISSFSNAVNCIILEHKTNSNLTSDYVYDVIAKKLSQHIKQELNSMIHASKSADKNSQILIELMNAYIFNTTSSDFKAITTSKFTTNALDVSKEEVENRILREIAKKSEMLL</sequence>
<proteinExistence type="predicted"/>
<evidence type="ECO:0000313" key="2">
    <source>
        <dbReference type="Proteomes" id="UP001140817"/>
    </source>
</evidence>
<dbReference type="RefSeq" id="WP_257560562.1">
    <property type="nucleotide sequence ID" value="NZ_JANKBY010000194.1"/>
</dbReference>
<gene>
    <name evidence="1" type="ORF">NSA58_13490</name>
</gene>
<protein>
    <submittedName>
        <fullName evidence="1">Uncharacterized protein</fullName>
    </submittedName>
</protein>
<dbReference type="EMBL" id="JANKBY010000194">
    <property type="protein sequence ID" value="MCR1823803.1"/>
    <property type="molecule type" value="Genomic_DNA"/>
</dbReference>
<comment type="caution">
    <text evidence="1">The sequence shown here is derived from an EMBL/GenBank/DDBJ whole genome shotgun (WGS) entry which is preliminary data.</text>
</comment>
<organism evidence="1 2">
    <name type="scientific">Terrisporobacter muris</name>
    <dbReference type="NCBI Taxonomy" id="2963284"/>
    <lineage>
        <taxon>Bacteria</taxon>
        <taxon>Bacillati</taxon>
        <taxon>Bacillota</taxon>
        <taxon>Clostridia</taxon>
        <taxon>Peptostreptococcales</taxon>
        <taxon>Peptostreptococcaceae</taxon>
        <taxon>Terrisporobacter</taxon>
    </lineage>
</organism>